<feature type="domain" description="DNA-directed RNA polymerase III subunit RPC3 winged-helix" evidence="9">
    <location>
        <begin position="331"/>
        <end position="406"/>
    </location>
</feature>
<reference evidence="11" key="1">
    <citation type="submission" date="2022-11" db="UniProtKB">
        <authorList>
            <consortium name="WormBaseParasite"/>
        </authorList>
    </citation>
    <scope>IDENTIFICATION</scope>
</reference>
<evidence type="ECO:0000313" key="10">
    <source>
        <dbReference type="Proteomes" id="UP000887565"/>
    </source>
</evidence>
<evidence type="ECO:0000256" key="6">
    <source>
        <dbReference type="RuleBase" id="RU367076"/>
    </source>
</evidence>
<comment type="function">
    <text evidence="6">DNA-dependent RNA polymerase catalyzes the transcription of DNA into RNA using the four ribonucleoside triphosphates as substrates. Specific core component of RNA polymerase III which synthesizes small RNAs, such as 5S rRNA and tRNAs.</text>
</comment>
<dbReference type="Proteomes" id="UP000887565">
    <property type="component" value="Unplaced"/>
</dbReference>
<dbReference type="OMA" id="GQYVVHM"/>
<comment type="subunit">
    <text evidence="6">Component of the RNA polymerase III (Pol III) complex consisting of 17 subunits.</text>
</comment>
<dbReference type="PANTHER" id="PTHR12949">
    <property type="entry name" value="RNA POLYMERASE III DNA DIRECTED -RELATED"/>
    <property type="match status" value="1"/>
</dbReference>
<dbReference type="InterPro" id="IPR013197">
    <property type="entry name" value="RNA_pol_III_RPC82-rel_HTH"/>
</dbReference>
<comment type="subcellular location">
    <subcellularLocation>
        <location evidence="1 6">Nucleus</location>
    </subcellularLocation>
</comment>
<name>A0A915KVD4_ROMCU</name>
<dbReference type="PANTHER" id="PTHR12949:SF0">
    <property type="entry name" value="DNA-DIRECTED RNA POLYMERASE III SUBUNIT RPC3"/>
    <property type="match status" value="1"/>
</dbReference>
<accession>A0A915KVD4</accession>
<proteinExistence type="inferred from homology"/>
<dbReference type="Pfam" id="PF22536">
    <property type="entry name" value="WHD_POLR3C"/>
    <property type="match status" value="1"/>
</dbReference>
<dbReference type="GO" id="GO:0005666">
    <property type="term" value="C:RNA polymerase III complex"/>
    <property type="evidence" value="ECO:0007669"/>
    <property type="project" value="UniProtKB-UniRule"/>
</dbReference>
<comment type="similarity">
    <text evidence="2 6">Belongs to the eukaryotic RPC3/POLR3C RNA polymerase subunit family.</text>
</comment>
<dbReference type="InterPro" id="IPR039748">
    <property type="entry name" value="RPC3"/>
</dbReference>
<keyword evidence="4 6" id="KW-0804">Transcription</keyword>
<evidence type="ECO:0000259" key="9">
    <source>
        <dbReference type="Pfam" id="PF22536"/>
    </source>
</evidence>
<evidence type="ECO:0000256" key="2">
    <source>
        <dbReference type="ARBA" id="ARBA00007206"/>
    </source>
</evidence>
<evidence type="ECO:0000259" key="7">
    <source>
        <dbReference type="Pfam" id="PF05645"/>
    </source>
</evidence>
<evidence type="ECO:0000259" key="8">
    <source>
        <dbReference type="Pfam" id="PF08221"/>
    </source>
</evidence>
<keyword evidence="10" id="KW-1185">Reference proteome</keyword>
<dbReference type="InterPro" id="IPR008806">
    <property type="entry name" value="RNA_pol_III_Rpc82_C"/>
</dbReference>
<dbReference type="AlphaFoldDB" id="A0A915KVD4"/>
<keyword evidence="5 6" id="KW-0539">Nucleus</keyword>
<keyword evidence="3 6" id="KW-0240">DNA-directed RNA polymerase</keyword>
<feature type="domain" description="RNA polymerase III subunit RPC82-related helix-turn-helix" evidence="8">
    <location>
        <begin position="10"/>
        <end position="67"/>
    </location>
</feature>
<dbReference type="GO" id="GO:0003697">
    <property type="term" value="F:single-stranded DNA binding"/>
    <property type="evidence" value="ECO:0007669"/>
    <property type="project" value="UniProtKB-UniRule"/>
</dbReference>
<organism evidence="10 11">
    <name type="scientific">Romanomermis culicivorax</name>
    <name type="common">Nematode worm</name>
    <dbReference type="NCBI Taxonomy" id="13658"/>
    <lineage>
        <taxon>Eukaryota</taxon>
        <taxon>Metazoa</taxon>
        <taxon>Ecdysozoa</taxon>
        <taxon>Nematoda</taxon>
        <taxon>Enoplea</taxon>
        <taxon>Dorylaimia</taxon>
        <taxon>Mermithida</taxon>
        <taxon>Mermithoidea</taxon>
        <taxon>Mermithidae</taxon>
        <taxon>Romanomermis</taxon>
    </lineage>
</organism>
<dbReference type="Gene3D" id="6.10.140.1450">
    <property type="match status" value="1"/>
</dbReference>
<dbReference type="Pfam" id="PF20912">
    <property type="entry name" value="RPC3_helical"/>
    <property type="match status" value="1"/>
</dbReference>
<evidence type="ECO:0000256" key="3">
    <source>
        <dbReference type="ARBA" id="ARBA00022478"/>
    </source>
</evidence>
<evidence type="ECO:0000256" key="1">
    <source>
        <dbReference type="ARBA" id="ARBA00004123"/>
    </source>
</evidence>
<dbReference type="Pfam" id="PF05645">
    <property type="entry name" value="RNA_pol_Rpc82"/>
    <property type="match status" value="1"/>
</dbReference>
<feature type="domain" description="RNA polymerase III Rpc82 C -terminal" evidence="7">
    <location>
        <begin position="193"/>
        <end position="324"/>
    </location>
</feature>
<dbReference type="WBParaSite" id="nRc.2.0.1.t41520-RA">
    <property type="protein sequence ID" value="nRc.2.0.1.t41520-RA"/>
    <property type="gene ID" value="nRc.2.0.1.g41520"/>
</dbReference>
<dbReference type="InterPro" id="IPR036388">
    <property type="entry name" value="WH-like_DNA-bd_sf"/>
</dbReference>
<protein>
    <recommendedName>
        <fullName evidence="6">DNA-directed RNA polymerase III subunit RPC3</fullName>
        <shortName evidence="6">RNA polymerase III subunit C3</shortName>
    </recommendedName>
</protein>
<dbReference type="Pfam" id="PF08221">
    <property type="entry name" value="HTH_9"/>
    <property type="match status" value="1"/>
</dbReference>
<evidence type="ECO:0000256" key="5">
    <source>
        <dbReference type="ARBA" id="ARBA00023242"/>
    </source>
</evidence>
<evidence type="ECO:0000313" key="11">
    <source>
        <dbReference type="WBParaSite" id="nRc.2.0.1.t41520-RA"/>
    </source>
</evidence>
<evidence type="ECO:0000256" key="4">
    <source>
        <dbReference type="ARBA" id="ARBA00023163"/>
    </source>
</evidence>
<sequence>MSKNQVLAAETLLRDHFGETVAKVGYVLLTEGWTPLQILISRLKLPTSQIKQCVQLLLQHNVANFHVNQKGLVEFCCDAQSVLILARFPWFLHTAKSLFGNLGELLIEEILSNGQLSAPDCIKRVFAVSKPLGLCQSVEELEKVFHSLAETQFIKRCPNVEGENEASNPILMTPIFVEYKNPFLVPDKLDINTEEKQENTSKKRKAEDETAVDILWRVNFNKIQLYLRDQAILQFIDSTYGDVPIDVFRAFLRLNEVRSDPYALCSQPLSVNEAAKYVPDSSNLVPVQIQQYATCITEDLSRMLKKVGESAGGQFIVDFTSASKKMAEICVENLVREKFGSKALRIFRLLLMKGYLEQNQLESFAMLPNKEAKDITYRLISEGFISLKEVPKTSDFAPSRTFYLCYVNLPQIVRKLTDLSYKTMHNLISRRDYEIDQNKALLDRQERLDSVIENIQADENMDGETKQQHIRAVEEAYISLAEKEILSKHKRLVSRIQQAEIEVDQYLFLLETYLKHIPKFATAQSRRGGRK</sequence>
<dbReference type="FunFam" id="1.10.10.10:FF:000199">
    <property type="entry name" value="DNA-directed RNA polymerase III subunit RPC3"/>
    <property type="match status" value="1"/>
</dbReference>
<dbReference type="InterPro" id="IPR055207">
    <property type="entry name" value="POLR3C_WHD"/>
</dbReference>
<dbReference type="Gene3D" id="1.10.10.10">
    <property type="entry name" value="Winged helix-like DNA-binding domain superfamily/Winged helix DNA-binding domain"/>
    <property type="match status" value="4"/>
</dbReference>
<dbReference type="GO" id="GO:0006351">
    <property type="term" value="P:DNA-templated transcription"/>
    <property type="evidence" value="ECO:0007669"/>
    <property type="project" value="InterPro"/>
</dbReference>